<feature type="binding site" evidence="2">
    <location>
        <position position="377"/>
    </location>
    <ligand>
        <name>FAD</name>
        <dbReference type="ChEBI" id="CHEBI:57692"/>
    </ligand>
</feature>
<dbReference type="PIRSF" id="PIRSF011396">
    <property type="entry name" value="Trp_halogenase"/>
    <property type="match status" value="1"/>
</dbReference>
<dbReference type="Pfam" id="PF04820">
    <property type="entry name" value="Trp_halogenase"/>
    <property type="match status" value="1"/>
</dbReference>
<dbReference type="AlphaFoldDB" id="A0A8T4IBY4"/>
<feature type="binding site" evidence="2">
    <location>
        <position position="390"/>
    </location>
    <ligand>
        <name>FAD</name>
        <dbReference type="ChEBI" id="CHEBI:57692"/>
    </ligand>
</feature>
<dbReference type="EMBL" id="JAGRQC010000002">
    <property type="protein sequence ID" value="MBR0552538.1"/>
    <property type="molecule type" value="Genomic_DNA"/>
</dbReference>
<feature type="binding site" evidence="2">
    <location>
        <begin position="56"/>
        <end position="59"/>
    </location>
    <ligand>
        <name>FAD</name>
        <dbReference type="ChEBI" id="CHEBI:57692"/>
    </ligand>
</feature>
<reference evidence="3" key="1">
    <citation type="submission" date="2021-04" db="EMBL/GenBank/DDBJ databases">
        <title>Ouciella asimina sp. nov., isolated from the surface seawater in the hydrothermal field of Okinawa Trough.</title>
        <authorList>
            <person name="Shuang W."/>
        </authorList>
    </citation>
    <scope>NUCLEOTIDE SEQUENCE</scope>
    <source>
        <strain evidence="3">LXI357</strain>
    </source>
</reference>
<evidence type="ECO:0000313" key="3">
    <source>
        <dbReference type="EMBL" id="MBR0552538.1"/>
    </source>
</evidence>
<feature type="active site" evidence="1">
    <location>
        <position position="122"/>
    </location>
</feature>
<evidence type="ECO:0000256" key="2">
    <source>
        <dbReference type="PIRSR" id="PIRSR011396-2"/>
    </source>
</evidence>
<feature type="binding site" evidence="2">
    <location>
        <position position="122"/>
    </location>
    <ligand>
        <name>7-chloro-L-tryptophan</name>
        <dbReference type="ChEBI" id="CHEBI:58713"/>
    </ligand>
</feature>
<dbReference type="GO" id="GO:0000166">
    <property type="term" value="F:nucleotide binding"/>
    <property type="evidence" value="ECO:0007669"/>
    <property type="project" value="UniProtKB-KW"/>
</dbReference>
<evidence type="ECO:0000313" key="4">
    <source>
        <dbReference type="Proteomes" id="UP000676996"/>
    </source>
</evidence>
<accession>A0A8T4IBY4</accession>
<comment type="caution">
    <text evidence="3">The sequence shown here is derived from an EMBL/GenBank/DDBJ whole genome shotgun (WGS) entry which is preliminary data.</text>
</comment>
<dbReference type="PANTHER" id="PTHR43747:SF4">
    <property type="entry name" value="FLAVIN-DEPENDENT TRYPTOPHAN HALOGENASE"/>
    <property type="match status" value="1"/>
</dbReference>
<keyword evidence="4" id="KW-1185">Reference proteome</keyword>
<dbReference type="Gene3D" id="3.50.50.60">
    <property type="entry name" value="FAD/NAD(P)-binding domain"/>
    <property type="match status" value="1"/>
</dbReference>
<feature type="binding site" evidence="2">
    <location>
        <position position="386"/>
    </location>
    <ligand>
        <name>L-tryptophan</name>
        <dbReference type="ChEBI" id="CHEBI:57912"/>
    </ligand>
</feature>
<dbReference type="PANTHER" id="PTHR43747">
    <property type="entry name" value="FAD-BINDING PROTEIN"/>
    <property type="match status" value="1"/>
</dbReference>
<proteinExistence type="predicted"/>
<protein>
    <submittedName>
        <fullName evidence="3">Tryptophan 7-halogenase</fullName>
    </submittedName>
</protein>
<dbReference type="GO" id="GO:0004497">
    <property type="term" value="F:monooxygenase activity"/>
    <property type="evidence" value="ECO:0007669"/>
    <property type="project" value="InterPro"/>
</dbReference>
<evidence type="ECO:0000256" key="1">
    <source>
        <dbReference type="PIRSR" id="PIRSR011396-1"/>
    </source>
</evidence>
<dbReference type="InterPro" id="IPR036188">
    <property type="entry name" value="FAD/NAD-bd_sf"/>
</dbReference>
<organism evidence="3 4">
    <name type="scientific">Stakelama marina</name>
    <dbReference type="NCBI Taxonomy" id="2826939"/>
    <lineage>
        <taxon>Bacteria</taxon>
        <taxon>Pseudomonadati</taxon>
        <taxon>Pseudomonadota</taxon>
        <taxon>Alphaproteobacteria</taxon>
        <taxon>Sphingomonadales</taxon>
        <taxon>Sphingomonadaceae</taxon>
        <taxon>Stakelama</taxon>
    </lineage>
</organism>
<keyword evidence="2" id="KW-0285">Flavoprotein</keyword>
<keyword evidence="2" id="KW-0274">FAD</keyword>
<sequence>MVIPFDRVAQVRSSASHAEAATVLPKSRSGPKGFGFLRWRGVLTTGRVRSIVIVGGGTAGWMTAAALARVLGPDYADIHLIESDAIGTVGVGEATIPQINVFNRMLGIDENDFVRRTKGSFKLGIEFVDWGGIGQRYFHPFGDYGIDMEGVSFHSYWMRMAKAGEFTDVNDFSLMARAAYDGKFMRPIDAGNSPLSRIAYAFHFDAGLYAAYLRELAETAGARRTEGRIVDIERDGDSGHIAAAKLESGERIEGELFIDCSGFRGLLIGETLGVPYIDWRNFLPCDRAVALPCERLDSLPPYTRSTAHKAGWQWRIPLQHRIGNGHVYCSEYMSDDEAAAILTDNLDGAPLGDPRVIRFTTGHRQRFWEGNCVSIGLSAGFMEPLESTSIWMIQTGIARLLSNFPDKSFAAADRDRYNRLMVEESEFIRDFLVLHYHATTRDDSAFWDYCRNMPIPERLAEKMRVFENSGRTFREHDELFNDTSWFAVMLGQQLPVRAYDPVADLLSFEETHKRLAHIRDAVRNSADYMPAHDAYIAENCAA</sequence>
<dbReference type="InterPro" id="IPR033856">
    <property type="entry name" value="Trp_halogen"/>
</dbReference>
<dbReference type="InterPro" id="IPR050816">
    <property type="entry name" value="Flavin-dep_Halogenase_NPB"/>
</dbReference>
<gene>
    <name evidence="3" type="ORF">J7S20_08475</name>
</gene>
<name>A0A8T4IBY4_9SPHN</name>
<dbReference type="SUPFAM" id="SSF51905">
    <property type="entry name" value="FAD/NAD(P)-binding domain"/>
    <property type="match status" value="1"/>
</dbReference>
<dbReference type="Proteomes" id="UP000676996">
    <property type="component" value="Unassembled WGS sequence"/>
</dbReference>
<keyword evidence="2" id="KW-0547">Nucleotide-binding</keyword>
<dbReference type="InterPro" id="IPR006905">
    <property type="entry name" value="Flavin_halogenase"/>
</dbReference>